<dbReference type="OrthoDB" id="7689228at2"/>
<proteinExistence type="predicted"/>
<keyword evidence="2" id="KW-1185">Reference proteome</keyword>
<reference evidence="1 2" key="1">
    <citation type="submission" date="2016-10" db="EMBL/GenBank/DDBJ databases">
        <authorList>
            <person name="de Groot N.N."/>
        </authorList>
    </citation>
    <scope>NUCLEOTIDE SEQUENCE [LARGE SCALE GENOMIC DNA]</scope>
    <source>
        <strain evidence="1 2">DSM 24677</strain>
    </source>
</reference>
<organism evidence="1 2">
    <name type="scientific">Lentibacter algarum</name>
    <dbReference type="NCBI Taxonomy" id="576131"/>
    <lineage>
        <taxon>Bacteria</taxon>
        <taxon>Pseudomonadati</taxon>
        <taxon>Pseudomonadota</taxon>
        <taxon>Alphaproteobacteria</taxon>
        <taxon>Rhodobacterales</taxon>
        <taxon>Roseobacteraceae</taxon>
        <taxon>Lentibacter</taxon>
    </lineage>
</organism>
<evidence type="ECO:0000313" key="1">
    <source>
        <dbReference type="EMBL" id="SDY65633.1"/>
    </source>
</evidence>
<gene>
    <name evidence="1" type="ORF">SAMN05444486_10340</name>
</gene>
<sequence length="97" mass="10660">MDNLGKTAQLRQLLFGLEKDLGISELGTVKQNILYAATLVAKPDAPIDTDDIRTHELVDGVPRSTFFKALKELVAAGFLQHSDGTQRASYMLTDKVK</sequence>
<dbReference type="EMBL" id="FNPR01000003">
    <property type="protein sequence ID" value="SDY65633.1"/>
    <property type="molecule type" value="Genomic_DNA"/>
</dbReference>
<dbReference type="AlphaFoldDB" id="A0A1H3LMN5"/>
<evidence type="ECO:0000313" key="2">
    <source>
        <dbReference type="Proteomes" id="UP000199026"/>
    </source>
</evidence>
<dbReference type="Proteomes" id="UP000199026">
    <property type="component" value="Unassembled WGS sequence"/>
</dbReference>
<dbReference type="RefSeq" id="WP_143037434.1">
    <property type="nucleotide sequence ID" value="NZ_CALJFH010000019.1"/>
</dbReference>
<protein>
    <submittedName>
        <fullName evidence="1">Uncharacterized protein</fullName>
    </submittedName>
</protein>
<accession>A0A1H3LMN5</accession>
<name>A0A1H3LMN5_9RHOB</name>